<dbReference type="InterPro" id="IPR009042">
    <property type="entry name" value="RNA_pol_sigma70_r1_2"/>
</dbReference>
<evidence type="ECO:0000256" key="4">
    <source>
        <dbReference type="ARBA" id="ARBA00023016"/>
    </source>
</evidence>
<feature type="coiled-coil region" evidence="9">
    <location>
        <begin position="294"/>
        <end position="321"/>
    </location>
</feature>
<dbReference type="RefSeq" id="WP_322099119.1">
    <property type="nucleotide sequence ID" value="NZ_FTOA01000003.1"/>
</dbReference>
<evidence type="ECO:0000256" key="5">
    <source>
        <dbReference type="ARBA" id="ARBA00023082"/>
    </source>
</evidence>
<dbReference type="InterPro" id="IPR007627">
    <property type="entry name" value="RNA_pol_sigma70_r2"/>
</dbReference>
<keyword evidence="5" id="KW-0731">Sigma factor</keyword>
<accession>A0A1N7LJK2</accession>
<dbReference type="InterPro" id="IPR000943">
    <property type="entry name" value="RNA_pol_sigma70"/>
</dbReference>
<dbReference type="InterPro" id="IPR012759">
    <property type="entry name" value="RNA_pol_sigma_RpoH_proteobac"/>
</dbReference>
<feature type="domain" description="RNA polymerase sigma-70 region 4" evidence="12">
    <location>
        <begin position="255"/>
        <end position="304"/>
    </location>
</feature>
<feature type="domain" description="RNA polymerase sigma-70 region 2" evidence="11">
    <location>
        <begin position="78"/>
        <end position="144"/>
    </location>
</feature>
<proteinExistence type="inferred from homology"/>
<keyword evidence="6" id="KW-0238">DNA-binding</keyword>
<dbReference type="PANTHER" id="PTHR30376">
    <property type="entry name" value="SIGMA FACTOR RPOH HEAT SHOCK RELATED"/>
    <property type="match status" value="1"/>
</dbReference>
<evidence type="ECO:0000259" key="11">
    <source>
        <dbReference type="Pfam" id="PF04542"/>
    </source>
</evidence>
<protein>
    <recommendedName>
        <fullName evidence="8">RNA polymerase sigma factor RpoH</fullName>
    </recommendedName>
</protein>
<dbReference type="PANTHER" id="PTHR30376:SF3">
    <property type="entry name" value="RNA POLYMERASE SIGMA FACTOR RPOH"/>
    <property type="match status" value="1"/>
</dbReference>
<dbReference type="GO" id="GO:0006352">
    <property type="term" value="P:DNA-templated transcription initiation"/>
    <property type="evidence" value="ECO:0007669"/>
    <property type="project" value="UniProtKB-UniRule"/>
</dbReference>
<dbReference type="InterPro" id="IPR036388">
    <property type="entry name" value="WH-like_DNA-bd_sf"/>
</dbReference>
<evidence type="ECO:0000256" key="2">
    <source>
        <dbReference type="ARBA" id="ARBA00022490"/>
    </source>
</evidence>
<dbReference type="InterPro" id="IPR013325">
    <property type="entry name" value="RNA_pol_sigma_r2"/>
</dbReference>
<dbReference type="STRING" id="80876.SAMN05421779_103367"/>
<keyword evidence="9" id="KW-0175">Coiled coil</keyword>
<reference evidence="13 14" key="1">
    <citation type="submission" date="2017-01" db="EMBL/GenBank/DDBJ databases">
        <authorList>
            <person name="Mah S.A."/>
            <person name="Swanson W.J."/>
            <person name="Moy G.W."/>
            <person name="Vacquier V.D."/>
        </authorList>
    </citation>
    <scope>NUCLEOTIDE SEQUENCE [LARGE SCALE GENOMIC DNA]</scope>
    <source>
        <strain evidence="13 14">DSM 11589</strain>
    </source>
</reference>
<dbReference type="InterPro" id="IPR007630">
    <property type="entry name" value="RNA_pol_sigma70_r4"/>
</dbReference>
<gene>
    <name evidence="13" type="ORF">SAMN05421779_103367</name>
</gene>
<dbReference type="Pfam" id="PF04545">
    <property type="entry name" value="Sigma70_r4"/>
    <property type="match status" value="1"/>
</dbReference>
<evidence type="ECO:0000256" key="3">
    <source>
        <dbReference type="ARBA" id="ARBA00023015"/>
    </source>
</evidence>
<keyword evidence="4" id="KW-0346">Stress response</keyword>
<evidence type="ECO:0000256" key="8">
    <source>
        <dbReference type="NCBIfam" id="TIGR02392"/>
    </source>
</evidence>
<dbReference type="Pfam" id="PF00140">
    <property type="entry name" value="Sigma70_r1_2"/>
    <property type="match status" value="1"/>
</dbReference>
<comment type="similarity">
    <text evidence="1">Belongs to the sigma-70 factor family.</text>
</comment>
<keyword evidence="3" id="KW-0805">Transcription regulation</keyword>
<dbReference type="InterPro" id="IPR014284">
    <property type="entry name" value="RNA_pol_sigma-70_dom"/>
</dbReference>
<evidence type="ECO:0000259" key="10">
    <source>
        <dbReference type="Pfam" id="PF00140"/>
    </source>
</evidence>
<evidence type="ECO:0000256" key="9">
    <source>
        <dbReference type="SAM" id="Coils"/>
    </source>
</evidence>
<dbReference type="SUPFAM" id="SSF88946">
    <property type="entry name" value="Sigma2 domain of RNA polymerase sigma factors"/>
    <property type="match status" value="1"/>
</dbReference>
<dbReference type="Gene3D" id="1.10.10.10">
    <property type="entry name" value="Winged helix-like DNA-binding domain superfamily/Winged helix DNA-binding domain"/>
    <property type="match status" value="1"/>
</dbReference>
<sequence length="334" mass="37677">MTFHAPIIPSAVPATLVAPVTPVTRAAAGESMALPMPEDGLRAYLQKIKRIPLLTLEEEQFLTRQVAATQDQAAAHRLITSHLRLVVKIAMHYRRYGLPLADLIAEGNVGLIKAVNKFEPEKGFRLATYAMWWIKASVNEYILNAWSLVKIGTVSTQKRIFYNLRKLKAQLGAYDESTLSDEHAQQIATTLAVRKEDVHAMNGRLMARDGSLNSPVGEDGDAERVDLLVDDAPTQEDALSARQESNRSQRLVRLALEALNERERYIITQRRLIDDPVTLESLGEHYSLSRERVRQIEARAMQKLEARLRSLVEEEQQQAELVSTQWQRRPARAA</sequence>
<evidence type="ECO:0000256" key="6">
    <source>
        <dbReference type="ARBA" id="ARBA00023125"/>
    </source>
</evidence>
<organism evidence="13 14">
    <name type="scientific">Insolitispirillum peregrinum</name>
    <dbReference type="NCBI Taxonomy" id="80876"/>
    <lineage>
        <taxon>Bacteria</taxon>
        <taxon>Pseudomonadati</taxon>
        <taxon>Pseudomonadota</taxon>
        <taxon>Alphaproteobacteria</taxon>
        <taxon>Rhodospirillales</taxon>
        <taxon>Novispirillaceae</taxon>
        <taxon>Insolitispirillum</taxon>
    </lineage>
</organism>
<dbReference type="InterPro" id="IPR050813">
    <property type="entry name" value="Sigma-70_Factor"/>
</dbReference>
<keyword evidence="7" id="KW-0804">Transcription</keyword>
<dbReference type="GO" id="GO:0016987">
    <property type="term" value="F:sigma factor activity"/>
    <property type="evidence" value="ECO:0007669"/>
    <property type="project" value="UniProtKB-UniRule"/>
</dbReference>
<evidence type="ECO:0000313" key="13">
    <source>
        <dbReference type="EMBL" id="SIS73987.1"/>
    </source>
</evidence>
<dbReference type="GO" id="GO:0003677">
    <property type="term" value="F:DNA binding"/>
    <property type="evidence" value="ECO:0007669"/>
    <property type="project" value="UniProtKB-KW"/>
</dbReference>
<feature type="domain" description="RNA polymerase sigma-70 region 1.2" evidence="10">
    <location>
        <begin position="39"/>
        <end position="70"/>
    </location>
</feature>
<dbReference type="EMBL" id="FTOA01000003">
    <property type="protein sequence ID" value="SIS73987.1"/>
    <property type="molecule type" value="Genomic_DNA"/>
</dbReference>
<evidence type="ECO:0000256" key="1">
    <source>
        <dbReference type="ARBA" id="ARBA00007788"/>
    </source>
</evidence>
<dbReference type="AlphaFoldDB" id="A0A1N7LJK2"/>
<keyword evidence="2" id="KW-0963">Cytoplasm</keyword>
<dbReference type="Gene3D" id="1.10.601.10">
    <property type="entry name" value="RNA Polymerase Primary Sigma Factor"/>
    <property type="match status" value="1"/>
</dbReference>
<dbReference type="Pfam" id="PF04542">
    <property type="entry name" value="Sigma70_r2"/>
    <property type="match status" value="1"/>
</dbReference>
<dbReference type="NCBIfam" id="TIGR02937">
    <property type="entry name" value="sigma70-ECF"/>
    <property type="match status" value="1"/>
</dbReference>
<evidence type="ECO:0000259" key="12">
    <source>
        <dbReference type="Pfam" id="PF04545"/>
    </source>
</evidence>
<evidence type="ECO:0000256" key="7">
    <source>
        <dbReference type="ARBA" id="ARBA00023163"/>
    </source>
</evidence>
<dbReference type="NCBIfam" id="TIGR02392">
    <property type="entry name" value="rpoH_proteo"/>
    <property type="match status" value="1"/>
</dbReference>
<name>A0A1N7LJK2_9PROT</name>
<dbReference type="SUPFAM" id="SSF88659">
    <property type="entry name" value="Sigma3 and sigma4 domains of RNA polymerase sigma factors"/>
    <property type="match status" value="1"/>
</dbReference>
<dbReference type="NCBIfam" id="NF005143">
    <property type="entry name" value="PRK06596.1"/>
    <property type="match status" value="1"/>
</dbReference>
<evidence type="ECO:0000313" key="14">
    <source>
        <dbReference type="Proteomes" id="UP000185678"/>
    </source>
</evidence>
<keyword evidence="14" id="KW-1185">Reference proteome</keyword>
<dbReference type="Proteomes" id="UP000185678">
    <property type="component" value="Unassembled WGS sequence"/>
</dbReference>
<dbReference type="InterPro" id="IPR013324">
    <property type="entry name" value="RNA_pol_sigma_r3/r4-like"/>
</dbReference>
<dbReference type="PRINTS" id="PR00046">
    <property type="entry name" value="SIGMA70FCT"/>
</dbReference>